<gene>
    <name evidence="2" type="ORF">JRO89_XS03G0207700</name>
</gene>
<dbReference type="EMBL" id="JAFEMO010000003">
    <property type="protein sequence ID" value="KAH7573789.1"/>
    <property type="molecule type" value="Genomic_DNA"/>
</dbReference>
<evidence type="ECO:0000313" key="2">
    <source>
        <dbReference type="EMBL" id="KAH7573789.1"/>
    </source>
</evidence>
<dbReference type="Pfam" id="PF09253">
    <property type="entry name" value="Ole_e_6"/>
    <property type="match status" value="2"/>
</dbReference>
<name>A0ABQ8IBD7_9ROSI</name>
<keyword evidence="3" id="KW-1185">Reference proteome</keyword>
<dbReference type="Gene3D" id="1.10.287.720">
    <property type="entry name" value="Pollen allergen ole e 6"/>
    <property type="match status" value="2"/>
</dbReference>
<dbReference type="InterPro" id="IPR036466">
    <property type="entry name" value="Pollen_allergen_ole-e-6_sf"/>
</dbReference>
<evidence type="ECO:0000313" key="3">
    <source>
        <dbReference type="Proteomes" id="UP000827721"/>
    </source>
</evidence>
<dbReference type="PANTHER" id="PTHR35632">
    <property type="entry name" value="MAJOR POLLEN ALLERGEN OLE E 6-LIKE"/>
    <property type="match status" value="1"/>
</dbReference>
<comment type="caution">
    <text evidence="2">The sequence shown here is derived from an EMBL/GenBank/DDBJ whole genome shotgun (WGS) entry which is preliminary data.</text>
</comment>
<evidence type="ECO:0000256" key="1">
    <source>
        <dbReference type="SAM" id="SignalP"/>
    </source>
</evidence>
<proteinExistence type="predicted"/>
<dbReference type="InterPro" id="IPR015333">
    <property type="entry name" value="Pollen_allergen_ole-e-6"/>
</dbReference>
<accession>A0ABQ8IBD7</accession>
<sequence>MAKFAAALLVLCLVFVAAVQVPEVQATRDVYGECLPECLKGCEKDNGYTFCEMKCDTDCFNNDIASAVLVLCLVFVAVVQVPEVHADVYSDCLPDCLKGCEKDNGYTFCEMKCDTDCFNKDFDAKLGKKVPTEN</sequence>
<feature type="signal peptide" evidence="1">
    <location>
        <begin position="1"/>
        <end position="26"/>
    </location>
</feature>
<keyword evidence="1" id="KW-0732">Signal</keyword>
<organism evidence="2 3">
    <name type="scientific">Xanthoceras sorbifolium</name>
    <dbReference type="NCBI Taxonomy" id="99658"/>
    <lineage>
        <taxon>Eukaryota</taxon>
        <taxon>Viridiplantae</taxon>
        <taxon>Streptophyta</taxon>
        <taxon>Embryophyta</taxon>
        <taxon>Tracheophyta</taxon>
        <taxon>Spermatophyta</taxon>
        <taxon>Magnoliopsida</taxon>
        <taxon>eudicotyledons</taxon>
        <taxon>Gunneridae</taxon>
        <taxon>Pentapetalae</taxon>
        <taxon>rosids</taxon>
        <taxon>malvids</taxon>
        <taxon>Sapindales</taxon>
        <taxon>Sapindaceae</taxon>
        <taxon>Xanthoceroideae</taxon>
        <taxon>Xanthoceras</taxon>
    </lineage>
</organism>
<dbReference type="Proteomes" id="UP000827721">
    <property type="component" value="Unassembled WGS sequence"/>
</dbReference>
<dbReference type="SUPFAM" id="SSF111388">
    <property type="entry name" value="Pollen allergen ole e 6"/>
    <property type="match status" value="2"/>
</dbReference>
<reference evidence="2 3" key="1">
    <citation type="submission" date="2021-02" db="EMBL/GenBank/DDBJ databases">
        <title>Plant Genome Project.</title>
        <authorList>
            <person name="Zhang R.-G."/>
        </authorList>
    </citation>
    <scope>NUCLEOTIDE SEQUENCE [LARGE SCALE GENOMIC DNA]</scope>
    <source>
        <tissue evidence="2">Leaves</tissue>
    </source>
</reference>
<protein>
    <submittedName>
        <fullName evidence="2">Uncharacterized protein</fullName>
    </submittedName>
</protein>
<feature type="chain" id="PRO_5047520306" evidence="1">
    <location>
        <begin position="27"/>
        <end position="134"/>
    </location>
</feature>
<dbReference type="PANTHER" id="PTHR35632:SF7">
    <property type="entry name" value="MAJOR POLLEN ALLERGEN OLE E 6-LIKE"/>
    <property type="match status" value="1"/>
</dbReference>